<name>A0ABR2WLJ7_9FUNG</name>
<feature type="domain" description="CUE" evidence="1">
    <location>
        <begin position="66"/>
        <end position="109"/>
    </location>
</feature>
<gene>
    <name evidence="2" type="ORF">K7432_011915</name>
</gene>
<proteinExistence type="predicted"/>
<organism evidence="2 3">
    <name type="scientific">Basidiobolus ranarum</name>
    <dbReference type="NCBI Taxonomy" id="34480"/>
    <lineage>
        <taxon>Eukaryota</taxon>
        <taxon>Fungi</taxon>
        <taxon>Fungi incertae sedis</taxon>
        <taxon>Zoopagomycota</taxon>
        <taxon>Entomophthoromycotina</taxon>
        <taxon>Basidiobolomycetes</taxon>
        <taxon>Basidiobolales</taxon>
        <taxon>Basidiobolaceae</taxon>
        <taxon>Basidiobolus</taxon>
    </lineage>
</organism>
<protein>
    <recommendedName>
        <fullName evidence="1">CUE domain-containing protein</fullName>
    </recommendedName>
</protein>
<feature type="non-terminal residue" evidence="2">
    <location>
        <position position="300"/>
    </location>
</feature>
<evidence type="ECO:0000313" key="3">
    <source>
        <dbReference type="Proteomes" id="UP001479436"/>
    </source>
</evidence>
<dbReference type="PROSITE" id="PS51140">
    <property type="entry name" value="CUE"/>
    <property type="match status" value="1"/>
</dbReference>
<dbReference type="PANTHER" id="PTHR21494:SF0">
    <property type="entry name" value="ACTIVATING SIGNAL COINTEGRATOR 1 COMPLEX SUBUNIT 2"/>
    <property type="match status" value="1"/>
</dbReference>
<dbReference type="Gene3D" id="1.10.8.10">
    <property type="entry name" value="DNA helicase RuvA subunit, C-terminal domain"/>
    <property type="match status" value="1"/>
</dbReference>
<sequence length="300" mass="33972">MLYCSYLLLNSRQTEDARLDFIISSLGELKARCGFSHRTSFLQSKESISQAPSSAPVETDLNTYVKRSSFISQIQDLFPHLGDGFLEACLIEFNDDVERVIMLLLEDSLPSNLQQLDRSAKRPSLEPVGNQVDISEPTAPEDLISQRHNVFDNDEFDVFSGNDVDRSKINFGKKDRGTADDMLDNKNYVKNYKKSLLETLYNDDDDEYDDTYDGINEVGGSIDAHLLDDLDNQSEAKAPAQSEDPGITYESLLVQEMSSDPSVFDRSTKARKSTNRQKLKQVTGMSDEQIEGWYIMLMKR</sequence>
<dbReference type="InterPro" id="IPR009060">
    <property type="entry name" value="UBA-like_sf"/>
</dbReference>
<dbReference type="EMBL" id="JASJQH010000976">
    <property type="protein sequence ID" value="KAK9762384.1"/>
    <property type="molecule type" value="Genomic_DNA"/>
</dbReference>
<dbReference type="SMART" id="SM00546">
    <property type="entry name" value="CUE"/>
    <property type="match status" value="1"/>
</dbReference>
<dbReference type="PANTHER" id="PTHR21494">
    <property type="entry name" value="ACTIVATING SIGNAL COINTEGRATOR 1 COMPLEX SUBUNIT 2 ASC-1 COMPLEX SUBUNIT P100"/>
    <property type="match status" value="1"/>
</dbReference>
<dbReference type="InterPro" id="IPR052586">
    <property type="entry name" value="ASCC2"/>
</dbReference>
<dbReference type="InterPro" id="IPR003892">
    <property type="entry name" value="CUE"/>
</dbReference>
<dbReference type="SUPFAM" id="SSF46934">
    <property type="entry name" value="UBA-like"/>
    <property type="match status" value="1"/>
</dbReference>
<reference evidence="2 3" key="1">
    <citation type="submission" date="2023-04" db="EMBL/GenBank/DDBJ databases">
        <title>Genome of Basidiobolus ranarum AG-B5.</title>
        <authorList>
            <person name="Stajich J.E."/>
            <person name="Carter-House D."/>
            <person name="Gryganskyi A."/>
        </authorList>
    </citation>
    <scope>NUCLEOTIDE SEQUENCE [LARGE SCALE GENOMIC DNA]</scope>
    <source>
        <strain evidence="2 3">AG-B5</strain>
    </source>
</reference>
<accession>A0ABR2WLJ7</accession>
<evidence type="ECO:0000259" key="1">
    <source>
        <dbReference type="PROSITE" id="PS51140"/>
    </source>
</evidence>
<dbReference type="Proteomes" id="UP001479436">
    <property type="component" value="Unassembled WGS sequence"/>
</dbReference>
<evidence type="ECO:0000313" key="2">
    <source>
        <dbReference type="EMBL" id="KAK9762384.1"/>
    </source>
</evidence>
<dbReference type="InterPro" id="IPR041800">
    <property type="entry name" value="ASCC2_CUE"/>
</dbReference>
<comment type="caution">
    <text evidence="2">The sequence shown here is derived from an EMBL/GenBank/DDBJ whole genome shotgun (WGS) entry which is preliminary data.</text>
</comment>
<dbReference type="CDD" id="cd14364">
    <property type="entry name" value="CUE_ASCC2"/>
    <property type="match status" value="1"/>
</dbReference>
<dbReference type="Pfam" id="PF02845">
    <property type="entry name" value="CUE"/>
    <property type="match status" value="1"/>
</dbReference>
<keyword evidence="3" id="KW-1185">Reference proteome</keyword>